<sequence>MVYYITILNILLLLFVKLTCSQEQNYEEFEIGSELGPCDQGYCPHSYTCYENKCFRMLKAVSLTPIGPCIDNRCPQDYQCQENKCYPVIGNSR</sequence>
<organism evidence="2">
    <name type="scientific">Strongyloides stercoralis</name>
    <name type="common">Threadworm</name>
    <dbReference type="NCBI Taxonomy" id="6248"/>
    <lineage>
        <taxon>Eukaryota</taxon>
        <taxon>Metazoa</taxon>
        <taxon>Ecdysozoa</taxon>
        <taxon>Nematoda</taxon>
        <taxon>Chromadorea</taxon>
        <taxon>Rhabditida</taxon>
        <taxon>Tylenchina</taxon>
        <taxon>Panagrolaimomorpha</taxon>
        <taxon>Strongyloidoidea</taxon>
        <taxon>Strongyloididae</taxon>
        <taxon>Strongyloides</taxon>
    </lineage>
</organism>
<accession>A0A0K0E4C9</accession>
<reference evidence="2" key="1">
    <citation type="submission" date="2015-08" db="UniProtKB">
        <authorList>
            <consortium name="WormBaseParasite"/>
        </authorList>
    </citation>
    <scope>IDENTIFICATION</scope>
</reference>
<evidence type="ECO:0000256" key="1">
    <source>
        <dbReference type="SAM" id="SignalP"/>
    </source>
</evidence>
<keyword evidence="1" id="KW-0732">Signal</keyword>
<feature type="chain" id="PRO_5005327533" evidence="1">
    <location>
        <begin position="22"/>
        <end position="93"/>
    </location>
</feature>
<evidence type="ECO:0000313" key="2">
    <source>
        <dbReference type="WBParaSite" id="SSTP_0000434800.1"/>
    </source>
</evidence>
<proteinExistence type="predicted"/>
<feature type="signal peptide" evidence="1">
    <location>
        <begin position="1"/>
        <end position="21"/>
    </location>
</feature>
<name>A0A0K0E4C9_STRER</name>
<dbReference type="WBParaSite" id="SSTP_0000434800.1">
    <property type="protein sequence ID" value="SSTP_0000434800.1"/>
    <property type="gene ID" value="SSTP_0000434800"/>
</dbReference>
<dbReference type="AlphaFoldDB" id="A0A0K0E4C9"/>
<protein>
    <submittedName>
        <fullName evidence="2">CC domain-containing protein</fullName>
    </submittedName>
</protein>